<dbReference type="KEGG" id="mvz:myaer102_05280"/>
<name>A0A3G9JDT8_MICVR</name>
<reference evidence="1 2" key="1">
    <citation type="submission" date="2018-11" db="EMBL/GenBank/DDBJ databases">
        <title>Complete genome sequence of Microcystis aeruginosa NIES-102.</title>
        <authorList>
            <person name="Yamaguchi H."/>
            <person name="Suzuki S."/>
            <person name="Kawachi M."/>
        </authorList>
    </citation>
    <scope>NUCLEOTIDE SEQUENCE [LARGE SCALE GENOMIC DNA]</scope>
    <source>
        <strain evidence="1 2">NIES-102</strain>
    </source>
</reference>
<organism evidence="1 2">
    <name type="scientific">Microcystis viridis NIES-102</name>
    <dbReference type="NCBI Taxonomy" id="213615"/>
    <lineage>
        <taxon>Bacteria</taxon>
        <taxon>Bacillati</taxon>
        <taxon>Cyanobacteriota</taxon>
        <taxon>Cyanophyceae</taxon>
        <taxon>Oscillatoriophycideae</taxon>
        <taxon>Chroococcales</taxon>
        <taxon>Microcystaceae</taxon>
        <taxon>Microcystis</taxon>
    </lineage>
</organism>
<evidence type="ECO:0000313" key="1">
    <source>
        <dbReference type="EMBL" id="BBH38048.1"/>
    </source>
</evidence>
<accession>A0A3G9JDT8</accession>
<evidence type="ECO:0000313" key="2">
    <source>
        <dbReference type="Proteomes" id="UP000278152"/>
    </source>
</evidence>
<dbReference type="AlphaFoldDB" id="A0A3G9JDT8"/>
<sequence length="62" mass="6309">MMRLMKTGAKFVIKGTLSSGILFGGLIIVANPMLAATVTVGCAATDSCTLTELFNGGSIQVS</sequence>
<protein>
    <submittedName>
        <fullName evidence="1">Uncharacterized protein</fullName>
    </submittedName>
</protein>
<gene>
    <name evidence="1" type="ORF">myaer102_05280</name>
</gene>
<proteinExistence type="predicted"/>
<dbReference type="EMBL" id="AP019314">
    <property type="protein sequence ID" value="BBH38048.1"/>
    <property type="molecule type" value="Genomic_DNA"/>
</dbReference>
<dbReference type="Proteomes" id="UP000278152">
    <property type="component" value="Chromosome"/>
</dbReference>